<dbReference type="CDD" id="cd07377">
    <property type="entry name" value="WHTH_GntR"/>
    <property type="match status" value="1"/>
</dbReference>
<name>A0AAE2ZJU7_9HYPH</name>
<dbReference type="InterPro" id="IPR036390">
    <property type="entry name" value="WH_DNA-bd_sf"/>
</dbReference>
<feature type="domain" description="HTH gntR-type" evidence="4">
    <location>
        <begin position="26"/>
        <end position="92"/>
    </location>
</feature>
<reference evidence="5" key="1">
    <citation type="submission" date="2021-08" db="EMBL/GenBank/DDBJ databases">
        <title>Hoeflea bacterium WL0058 sp. nov., isolated from the sediment.</title>
        <authorList>
            <person name="Wang L."/>
            <person name="Zhang D."/>
        </authorList>
    </citation>
    <scope>NUCLEOTIDE SEQUENCE</scope>
    <source>
        <strain evidence="5">WL0058</strain>
    </source>
</reference>
<accession>A0AAE2ZJU7</accession>
<dbReference type="GO" id="GO:0003677">
    <property type="term" value="F:DNA binding"/>
    <property type="evidence" value="ECO:0007669"/>
    <property type="project" value="UniProtKB-KW"/>
</dbReference>
<keyword evidence="2" id="KW-0238">DNA-binding</keyword>
<evidence type="ECO:0000256" key="2">
    <source>
        <dbReference type="ARBA" id="ARBA00023125"/>
    </source>
</evidence>
<keyword evidence="6" id="KW-1185">Reference proteome</keyword>
<dbReference type="SMART" id="SM00345">
    <property type="entry name" value="HTH_GNTR"/>
    <property type="match status" value="1"/>
</dbReference>
<dbReference type="PROSITE" id="PS50949">
    <property type="entry name" value="HTH_GNTR"/>
    <property type="match status" value="1"/>
</dbReference>
<dbReference type="SUPFAM" id="SSF46785">
    <property type="entry name" value="Winged helix' DNA-binding domain"/>
    <property type="match status" value="1"/>
</dbReference>
<dbReference type="InterPro" id="IPR011711">
    <property type="entry name" value="GntR_C"/>
</dbReference>
<dbReference type="InterPro" id="IPR000524">
    <property type="entry name" value="Tscrpt_reg_HTH_GntR"/>
</dbReference>
<dbReference type="Gene3D" id="1.10.10.10">
    <property type="entry name" value="Winged helix-like DNA-binding domain superfamily/Winged helix DNA-binding domain"/>
    <property type="match status" value="1"/>
</dbReference>
<dbReference type="Proteomes" id="UP001196509">
    <property type="component" value="Unassembled WGS sequence"/>
</dbReference>
<dbReference type="Pfam" id="PF00392">
    <property type="entry name" value="GntR"/>
    <property type="match status" value="1"/>
</dbReference>
<dbReference type="PANTHER" id="PTHR43537:SF24">
    <property type="entry name" value="GLUCONATE OPERON TRANSCRIPTIONAL REPRESSOR"/>
    <property type="match status" value="1"/>
</dbReference>
<protein>
    <submittedName>
        <fullName evidence="5">GntR family transcriptional regulator</fullName>
    </submittedName>
</protein>
<dbReference type="SUPFAM" id="SSF48008">
    <property type="entry name" value="GntR ligand-binding domain-like"/>
    <property type="match status" value="1"/>
</dbReference>
<organism evidence="5 6">
    <name type="scientific">Flavimaribacter sediminis</name>
    <dbReference type="NCBI Taxonomy" id="2865987"/>
    <lineage>
        <taxon>Bacteria</taxon>
        <taxon>Pseudomonadati</taxon>
        <taxon>Pseudomonadota</taxon>
        <taxon>Alphaproteobacteria</taxon>
        <taxon>Hyphomicrobiales</taxon>
        <taxon>Rhizobiaceae</taxon>
        <taxon>Flavimaribacter</taxon>
    </lineage>
</organism>
<dbReference type="GO" id="GO:0003700">
    <property type="term" value="F:DNA-binding transcription factor activity"/>
    <property type="evidence" value="ECO:0007669"/>
    <property type="project" value="InterPro"/>
</dbReference>
<keyword evidence="1" id="KW-0805">Transcription regulation</keyword>
<dbReference type="SMART" id="SM00895">
    <property type="entry name" value="FCD"/>
    <property type="match status" value="1"/>
</dbReference>
<evidence type="ECO:0000313" key="5">
    <source>
        <dbReference type="EMBL" id="MBW8635890.1"/>
    </source>
</evidence>
<dbReference type="EMBL" id="JAICBX010000001">
    <property type="protein sequence ID" value="MBW8635890.1"/>
    <property type="molecule type" value="Genomic_DNA"/>
</dbReference>
<dbReference type="AlphaFoldDB" id="A0AAE2ZJU7"/>
<dbReference type="InterPro" id="IPR036388">
    <property type="entry name" value="WH-like_DNA-bd_sf"/>
</dbReference>
<comment type="caution">
    <text evidence="5">The sequence shown here is derived from an EMBL/GenBank/DDBJ whole genome shotgun (WGS) entry which is preliminary data.</text>
</comment>
<gene>
    <name evidence="5" type="ORF">K1W69_01740</name>
</gene>
<dbReference type="InterPro" id="IPR008920">
    <property type="entry name" value="TF_FadR/GntR_C"/>
</dbReference>
<dbReference type="PANTHER" id="PTHR43537">
    <property type="entry name" value="TRANSCRIPTIONAL REGULATOR, GNTR FAMILY"/>
    <property type="match status" value="1"/>
</dbReference>
<proteinExistence type="predicted"/>
<dbReference type="Pfam" id="PF07729">
    <property type="entry name" value="FCD"/>
    <property type="match status" value="1"/>
</dbReference>
<dbReference type="RefSeq" id="WP_220226607.1">
    <property type="nucleotide sequence ID" value="NZ_JAICBX010000001.1"/>
</dbReference>
<keyword evidence="3" id="KW-0804">Transcription</keyword>
<evidence type="ECO:0000256" key="1">
    <source>
        <dbReference type="ARBA" id="ARBA00023015"/>
    </source>
</evidence>
<sequence>MFSGNGRSGAADAEILAGELDLEEIERPAERAYQGIRHAILSGALPGGSHLPEEALAQMTGTSRTPVREALRRLVAEGLARADNRHRYVADFSYQELKIVFDIRARLESYASRVAAELITKAEIAELERIVEQIDEIGETEDPAQIRLFADLNTRFHTTIVEATRSIQMQSLTAQAISLPLELIKQFVWEQRINITRSNNQHRDIVAALRARDPEWAETAMSGHILSTRPRRKAMSLS</sequence>
<evidence type="ECO:0000256" key="3">
    <source>
        <dbReference type="ARBA" id="ARBA00023163"/>
    </source>
</evidence>
<dbReference type="Gene3D" id="1.20.120.530">
    <property type="entry name" value="GntR ligand-binding domain-like"/>
    <property type="match status" value="1"/>
</dbReference>
<evidence type="ECO:0000259" key="4">
    <source>
        <dbReference type="PROSITE" id="PS50949"/>
    </source>
</evidence>
<evidence type="ECO:0000313" key="6">
    <source>
        <dbReference type="Proteomes" id="UP001196509"/>
    </source>
</evidence>